<dbReference type="UniPathway" id="UPA00031">
    <property type="reaction ID" value="UER00006"/>
</dbReference>
<comment type="subcellular location">
    <subcellularLocation>
        <location evidence="2">Cytoplasm</location>
    </subcellularLocation>
</comment>
<dbReference type="RefSeq" id="WP_184541542.1">
    <property type="nucleotide sequence ID" value="NZ_JACHMP010000001.1"/>
</dbReference>
<comment type="pathway">
    <text evidence="3">Amino-acid biosynthesis; L-histidine biosynthesis; L-histidine from 5-phospho-alpha-D-ribose 1-diphosphate: step 1/9.</text>
</comment>
<keyword evidence="11" id="KW-0368">Histidine biosynthesis</keyword>
<dbReference type="Pfam" id="PF01634">
    <property type="entry name" value="HisG"/>
    <property type="match status" value="1"/>
</dbReference>
<evidence type="ECO:0000256" key="13">
    <source>
        <dbReference type="NCBIfam" id="TIGR00070"/>
    </source>
</evidence>
<evidence type="ECO:0000256" key="2">
    <source>
        <dbReference type="ARBA" id="ARBA00004496"/>
    </source>
</evidence>
<evidence type="ECO:0000313" key="16">
    <source>
        <dbReference type="Proteomes" id="UP000540685"/>
    </source>
</evidence>
<dbReference type="GO" id="GO:0003879">
    <property type="term" value="F:ATP phosphoribosyltransferase activity"/>
    <property type="evidence" value="ECO:0007669"/>
    <property type="project" value="UniProtKB-UniRule"/>
</dbReference>
<dbReference type="AlphaFoldDB" id="A0A7W9ILZ5"/>
<name>A0A7W9ILZ5_9ACTN</name>
<reference evidence="15 16" key="1">
    <citation type="submission" date="2020-08" db="EMBL/GenBank/DDBJ databases">
        <title>Sequencing the genomes of 1000 actinobacteria strains.</title>
        <authorList>
            <person name="Klenk H.-P."/>
        </authorList>
    </citation>
    <scope>NUCLEOTIDE SEQUENCE [LARGE SCALE GENOMIC DNA]</scope>
    <source>
        <strain evidence="15 16">DSM 46887</strain>
    </source>
</reference>
<evidence type="ECO:0000256" key="6">
    <source>
        <dbReference type="ARBA" id="ARBA00022605"/>
    </source>
</evidence>
<dbReference type="GO" id="GO:0000105">
    <property type="term" value="P:L-histidine biosynthetic process"/>
    <property type="evidence" value="ECO:0007669"/>
    <property type="project" value="UniProtKB-UniRule"/>
</dbReference>
<feature type="domain" description="ATP phosphoribosyltransferase catalytic" evidence="14">
    <location>
        <begin position="50"/>
        <end position="211"/>
    </location>
</feature>
<dbReference type="EC" id="2.4.2.17" evidence="4 13"/>
<organism evidence="15 16">
    <name type="scientific">Streptosporangium becharense</name>
    <dbReference type="NCBI Taxonomy" id="1816182"/>
    <lineage>
        <taxon>Bacteria</taxon>
        <taxon>Bacillati</taxon>
        <taxon>Actinomycetota</taxon>
        <taxon>Actinomycetes</taxon>
        <taxon>Streptosporangiales</taxon>
        <taxon>Streptosporangiaceae</taxon>
        <taxon>Streptosporangium</taxon>
    </lineage>
</organism>
<dbReference type="InterPro" id="IPR001348">
    <property type="entry name" value="ATP_PRibTrfase_HisG"/>
</dbReference>
<dbReference type="EMBL" id="JACHMP010000001">
    <property type="protein sequence ID" value="MBB5822504.1"/>
    <property type="molecule type" value="Genomic_DNA"/>
</dbReference>
<evidence type="ECO:0000256" key="4">
    <source>
        <dbReference type="ARBA" id="ARBA00011946"/>
    </source>
</evidence>
<evidence type="ECO:0000256" key="1">
    <source>
        <dbReference type="ARBA" id="ARBA00000915"/>
    </source>
</evidence>
<comment type="function">
    <text evidence="12">Catalyzes the condensation of ATP and 5-phosphoribose 1-diphosphate to form N'-(5'-phosphoribosyl)-ATP (PR-ATP). Has a crucial role in the pathway because the rate of histidine biosynthesis seems to be controlled primarily by regulation of HisG enzymatic activity.</text>
</comment>
<dbReference type="InterPro" id="IPR013820">
    <property type="entry name" value="ATP_PRibTrfase_cat"/>
</dbReference>
<dbReference type="NCBIfam" id="TIGR00070">
    <property type="entry name" value="hisG"/>
    <property type="match status" value="1"/>
</dbReference>
<dbReference type="PANTHER" id="PTHR21403">
    <property type="entry name" value="ATP PHOSPHORIBOSYLTRANSFERASE ATP-PRTASE"/>
    <property type="match status" value="1"/>
</dbReference>
<comment type="catalytic activity">
    <reaction evidence="1">
        <text>1-(5-phospho-beta-D-ribosyl)-ATP + diphosphate = 5-phospho-alpha-D-ribose 1-diphosphate + ATP</text>
        <dbReference type="Rhea" id="RHEA:18473"/>
        <dbReference type="ChEBI" id="CHEBI:30616"/>
        <dbReference type="ChEBI" id="CHEBI:33019"/>
        <dbReference type="ChEBI" id="CHEBI:58017"/>
        <dbReference type="ChEBI" id="CHEBI:73183"/>
        <dbReference type="EC" id="2.4.2.17"/>
    </reaction>
</comment>
<keyword evidence="7 15" id="KW-0328">Glycosyltransferase</keyword>
<dbReference type="GO" id="GO:0005737">
    <property type="term" value="C:cytoplasm"/>
    <property type="evidence" value="ECO:0007669"/>
    <property type="project" value="UniProtKB-SubCell"/>
</dbReference>
<evidence type="ECO:0000256" key="8">
    <source>
        <dbReference type="ARBA" id="ARBA00022679"/>
    </source>
</evidence>
<evidence type="ECO:0000256" key="7">
    <source>
        <dbReference type="ARBA" id="ARBA00022676"/>
    </source>
</evidence>
<keyword evidence="9" id="KW-0547">Nucleotide-binding</keyword>
<keyword evidence="8 15" id="KW-0808">Transferase</keyword>
<gene>
    <name evidence="15" type="ORF">F4562_005566</name>
</gene>
<keyword evidence="6" id="KW-0028">Amino-acid biosynthesis</keyword>
<accession>A0A7W9ILZ5</accession>
<evidence type="ECO:0000313" key="15">
    <source>
        <dbReference type="EMBL" id="MBB5822504.1"/>
    </source>
</evidence>
<sequence>MISLALPKGSLERRALQLFAAAGLDVRRSSERSYRGTIDYAGMTRVAFYKPREIPLVVESGSFDLGLTGADWVEETGAKVEVVESFDYSRNTEKPWRLVLAVPADHLATGVGDLDDGVRVATEYPNIGRRFFQTAGRRAEVIVSYGATEAKIPELADALVDVVETGHSLRQNNLRIIETIRTCGAQLVANPAAYADKGKRGVIRNVARLLQAAWVGPAHVLLTVRTSAEHLTEVARAMPGQSWRAGTGLTDENIVVLQGVLPRRDLPQTVDVLLSAGALDVTESGIGILASNPSPA</sequence>
<dbReference type="SUPFAM" id="SSF53850">
    <property type="entry name" value="Periplasmic binding protein-like II"/>
    <property type="match status" value="1"/>
</dbReference>
<evidence type="ECO:0000259" key="14">
    <source>
        <dbReference type="Pfam" id="PF01634"/>
    </source>
</evidence>
<dbReference type="Gene3D" id="3.40.190.10">
    <property type="entry name" value="Periplasmic binding protein-like II"/>
    <property type="match status" value="2"/>
</dbReference>
<keyword evidence="5" id="KW-0963">Cytoplasm</keyword>
<keyword evidence="10" id="KW-0067">ATP-binding</keyword>
<proteinExistence type="predicted"/>
<evidence type="ECO:0000256" key="5">
    <source>
        <dbReference type="ARBA" id="ARBA00022490"/>
    </source>
</evidence>
<evidence type="ECO:0000256" key="12">
    <source>
        <dbReference type="ARBA" id="ARBA00024861"/>
    </source>
</evidence>
<keyword evidence="16" id="KW-1185">Reference proteome</keyword>
<dbReference type="PANTHER" id="PTHR21403:SF10">
    <property type="entry name" value="ATP PHOSPHORIBOSYLTRANSFERASE"/>
    <property type="match status" value="1"/>
</dbReference>
<dbReference type="GO" id="GO:0005524">
    <property type="term" value="F:ATP binding"/>
    <property type="evidence" value="ECO:0007669"/>
    <property type="project" value="UniProtKB-KW"/>
</dbReference>
<evidence type="ECO:0000256" key="11">
    <source>
        <dbReference type="ARBA" id="ARBA00023102"/>
    </source>
</evidence>
<evidence type="ECO:0000256" key="9">
    <source>
        <dbReference type="ARBA" id="ARBA00022741"/>
    </source>
</evidence>
<evidence type="ECO:0000256" key="3">
    <source>
        <dbReference type="ARBA" id="ARBA00004667"/>
    </source>
</evidence>
<comment type="caution">
    <text evidence="15">The sequence shown here is derived from an EMBL/GenBank/DDBJ whole genome shotgun (WGS) entry which is preliminary data.</text>
</comment>
<evidence type="ECO:0000256" key="10">
    <source>
        <dbReference type="ARBA" id="ARBA00022840"/>
    </source>
</evidence>
<protein>
    <recommendedName>
        <fullName evidence="4 13">ATP phosphoribosyltransferase</fullName>
        <ecNumber evidence="4 13">2.4.2.17</ecNumber>
    </recommendedName>
</protein>
<dbReference type="Proteomes" id="UP000540685">
    <property type="component" value="Unassembled WGS sequence"/>
</dbReference>